<dbReference type="EMBL" id="SRPF01000001">
    <property type="protein sequence ID" value="TGN41012.1"/>
    <property type="molecule type" value="Genomic_DNA"/>
</dbReference>
<feature type="domain" description="Acetyl-CoA hydrolase/transferase C-terminal" evidence="1">
    <location>
        <begin position="440"/>
        <end position="607"/>
    </location>
</feature>
<gene>
    <name evidence="2" type="ORF">E5Q11_00200</name>
</gene>
<name>A0A4Z1CIQ9_9GAMM</name>
<keyword evidence="3" id="KW-1185">Reference proteome</keyword>
<dbReference type="Gene3D" id="3.40.1080.20">
    <property type="entry name" value="Acetyl-CoA hydrolase/transferase C-terminal domain"/>
    <property type="match status" value="1"/>
</dbReference>
<dbReference type="InterPro" id="IPR046433">
    <property type="entry name" value="ActCoA_hydro"/>
</dbReference>
<sequence length="736" mass="81256">MASDKPLTLNDSKACVEQLIQRVGKNITIGLPLGLGKPVRFINALYERACSDPAINLHILTALSLTAPQGSSSLEKRFMEPFVERLYGEIPELDYARDVVRNRLPPNVRVSEFFFKAGAFLNNASQQRQYVCTNYTHAVRDLMAQGVNVVAQMVAPPTAPEDKGTVSLSSNPDLTLDLIPLLRQREAEGQAVALVGELNRYLPFMGNHAAIPETRFDILLEHQRSDYPLFPAPQMAVTPEDHLIGFYASTLLKDGGTLQVGIGSLGSALVHSAILRHRRNSHWKAVYDYLAVAGNFPSAESLGGVDTFEKGLYGCSEMMVDGFIHLLEAGVIHREVYNHADLQELINAGRIGPEVSLETLDVLRQEDLIDSPLRARDVSWLRGYGILRSEVEYKGGRLRVGQQSLEPDLDQPESRDAISQVALGERLAGGIVIHGGFYVGPETFYQRLRDLSAADRQRICMTSVNFINHLYDHAYGNQRLKSAQRVHSRFINTAMMHTLNGAAVSDGLEDGRVVSGVGGQYNFVAMAHELPEARSVICLRSVRKSGHKTLSNIVFSYGHCTIPRHLRDLVVTEYGIADIRGQSDEQVYLRLIRIADSRFQEELLAQAKKAGKVDAAFQIPLAWRNNTPEAVKRAVETAGGGDLFPAFPFGCDFTGDELVLGKALKALKAETATGRGKISTLWRALKASDTEGRYQSLLQRMKLDSPRGLREKLDQRLVIHGLDLTHTPSDTGNQTA</sequence>
<dbReference type="GO" id="GO:0008775">
    <property type="term" value="F:acetate CoA-transferase activity"/>
    <property type="evidence" value="ECO:0007669"/>
    <property type="project" value="InterPro"/>
</dbReference>
<dbReference type="Pfam" id="PF13336">
    <property type="entry name" value="AcetylCoA_hyd_C"/>
    <property type="match status" value="1"/>
</dbReference>
<proteinExistence type="predicted"/>
<reference evidence="2 3" key="1">
    <citation type="submission" date="2019-04" db="EMBL/GenBank/DDBJ databases">
        <authorList>
            <person name="Park S."/>
            <person name="Yoon J.-H."/>
        </authorList>
    </citation>
    <scope>NUCLEOTIDE SEQUENCE [LARGE SCALE GENOMIC DNA]</scope>
    <source>
        <strain evidence="2 3">HJM-18</strain>
    </source>
</reference>
<evidence type="ECO:0000313" key="3">
    <source>
        <dbReference type="Proteomes" id="UP000298325"/>
    </source>
</evidence>
<dbReference type="InterPro" id="IPR026888">
    <property type="entry name" value="AcetylCoA_hyd_C"/>
</dbReference>
<dbReference type="GO" id="GO:0006083">
    <property type="term" value="P:acetate metabolic process"/>
    <property type="evidence" value="ECO:0007669"/>
    <property type="project" value="InterPro"/>
</dbReference>
<dbReference type="AlphaFoldDB" id="A0A4Z1CIQ9"/>
<dbReference type="RefSeq" id="WP_135801400.1">
    <property type="nucleotide sequence ID" value="NZ_SRPF01000001.1"/>
</dbReference>
<protein>
    <submittedName>
        <fullName evidence="2">Acetyl-CoA hydrolase</fullName>
    </submittedName>
</protein>
<organism evidence="2 3">
    <name type="scientific">Marinobacter confluentis</name>
    <dbReference type="NCBI Taxonomy" id="1697557"/>
    <lineage>
        <taxon>Bacteria</taxon>
        <taxon>Pseudomonadati</taxon>
        <taxon>Pseudomonadota</taxon>
        <taxon>Gammaproteobacteria</taxon>
        <taxon>Pseudomonadales</taxon>
        <taxon>Marinobacteraceae</taxon>
        <taxon>Marinobacter</taxon>
    </lineage>
</organism>
<dbReference type="PANTHER" id="PTHR21432:SF20">
    <property type="entry name" value="ACETYL-COA HYDROLASE"/>
    <property type="match status" value="1"/>
</dbReference>
<dbReference type="GO" id="GO:0016787">
    <property type="term" value="F:hydrolase activity"/>
    <property type="evidence" value="ECO:0007669"/>
    <property type="project" value="UniProtKB-KW"/>
</dbReference>
<keyword evidence="2" id="KW-0378">Hydrolase</keyword>
<dbReference type="InterPro" id="IPR037171">
    <property type="entry name" value="NagB/RpiA_transferase-like"/>
</dbReference>
<dbReference type="Gene3D" id="3.40.1080.10">
    <property type="entry name" value="Glutaconate Coenzyme A-transferase"/>
    <property type="match status" value="1"/>
</dbReference>
<dbReference type="OrthoDB" id="9801795at2"/>
<comment type="caution">
    <text evidence="2">The sequence shown here is derived from an EMBL/GenBank/DDBJ whole genome shotgun (WGS) entry which is preliminary data.</text>
</comment>
<dbReference type="InterPro" id="IPR038460">
    <property type="entry name" value="AcetylCoA_hyd_C_sf"/>
</dbReference>
<evidence type="ECO:0000313" key="2">
    <source>
        <dbReference type="EMBL" id="TGN41012.1"/>
    </source>
</evidence>
<dbReference type="PANTHER" id="PTHR21432">
    <property type="entry name" value="ACETYL-COA HYDROLASE-RELATED"/>
    <property type="match status" value="1"/>
</dbReference>
<evidence type="ECO:0000259" key="1">
    <source>
        <dbReference type="Pfam" id="PF13336"/>
    </source>
</evidence>
<dbReference type="SUPFAM" id="SSF100950">
    <property type="entry name" value="NagB/RpiA/CoA transferase-like"/>
    <property type="match status" value="1"/>
</dbReference>
<accession>A0A4Z1CIQ9</accession>
<dbReference type="Proteomes" id="UP000298325">
    <property type="component" value="Unassembled WGS sequence"/>
</dbReference>